<name>A0A6P2LXP0_9BURK</name>
<organism evidence="1 2">
    <name type="scientific">Burkholderia aenigmatica</name>
    <dbReference type="NCBI Taxonomy" id="2015348"/>
    <lineage>
        <taxon>Bacteria</taxon>
        <taxon>Pseudomonadati</taxon>
        <taxon>Pseudomonadota</taxon>
        <taxon>Betaproteobacteria</taxon>
        <taxon>Burkholderiales</taxon>
        <taxon>Burkholderiaceae</taxon>
        <taxon>Burkholderia</taxon>
        <taxon>Burkholderia cepacia complex</taxon>
    </lineage>
</organism>
<dbReference type="GeneID" id="99664965"/>
<dbReference type="EMBL" id="CABVQC010000021">
    <property type="protein sequence ID" value="VWB73003.1"/>
    <property type="molecule type" value="Genomic_DNA"/>
</dbReference>
<proteinExistence type="predicted"/>
<protein>
    <submittedName>
        <fullName evidence="1">Uncharacterized protein</fullName>
    </submittedName>
</protein>
<gene>
    <name evidence="1" type="ORF">BLA13014_03324</name>
</gene>
<evidence type="ECO:0000313" key="2">
    <source>
        <dbReference type="Proteomes" id="UP000494261"/>
    </source>
</evidence>
<dbReference type="Proteomes" id="UP000494261">
    <property type="component" value="Unassembled WGS sequence"/>
</dbReference>
<dbReference type="AlphaFoldDB" id="A0A6P2LXP0"/>
<sequence length="108" mass="12132">MTTTYAKLDSMILHAIETGQNTYRKMLVEGIEVECKRIAEATGASQYDLVLDRRVQALRKAKKIMYQDGRWSVIKALGKVDPEEAARMQAFAARPLGEDEDQQNNGGK</sequence>
<reference evidence="1 2" key="1">
    <citation type="submission" date="2019-09" db="EMBL/GenBank/DDBJ databases">
        <authorList>
            <person name="Depoorter E."/>
        </authorList>
    </citation>
    <scope>NUCLEOTIDE SEQUENCE [LARGE SCALE GENOMIC DNA]</scope>
    <source>
        <strain evidence="1">LMG 13014</strain>
    </source>
</reference>
<dbReference type="RefSeq" id="WP_025496187.1">
    <property type="nucleotide sequence ID" value="NZ_CABVQC010000021.1"/>
</dbReference>
<evidence type="ECO:0000313" key="1">
    <source>
        <dbReference type="EMBL" id="VWB73003.1"/>
    </source>
</evidence>
<accession>A0A6P2LXP0</accession>